<evidence type="ECO:0000313" key="1">
    <source>
        <dbReference type="EMBL" id="VEH68542.1"/>
    </source>
</evidence>
<evidence type="ECO:0000313" key="2">
    <source>
        <dbReference type="Proteomes" id="UP000278733"/>
    </source>
</evidence>
<dbReference type="KEGG" id="rpne:NCTC8284_03777"/>
<proteinExistence type="predicted"/>
<dbReference type="Gene3D" id="3.30.70.1400">
    <property type="entry name" value="Aminomethyltransferase beta-barrel domains"/>
    <property type="match status" value="1"/>
</dbReference>
<reference evidence="1 2" key="1">
    <citation type="submission" date="2018-12" db="EMBL/GenBank/DDBJ databases">
        <authorList>
            <consortium name="Pathogen Informatics"/>
        </authorList>
    </citation>
    <scope>NUCLEOTIDE SEQUENCE [LARGE SCALE GENOMIC DNA]</scope>
    <source>
        <strain evidence="1 2">NCTC8284</strain>
    </source>
</reference>
<sequence>MAQFIQLNQYQLIEAQGTDAEKYLQGQLTTDVVGLASGATTITAHCDPKGKVNAIFRLLKVSSEQFFY</sequence>
<protein>
    <submittedName>
        <fullName evidence="1">Glycine cleavage T-protein family protein</fullName>
    </submittedName>
</protein>
<gene>
    <name evidence="1" type="primary">ygfZ_2</name>
    <name evidence="1" type="ORF">NCTC8284_03777</name>
</gene>
<dbReference type="AlphaFoldDB" id="A0A448MTT5"/>
<dbReference type="Proteomes" id="UP000278733">
    <property type="component" value="Chromosome"/>
</dbReference>
<name>A0A448MTT5_9PAST</name>
<dbReference type="EMBL" id="LR134405">
    <property type="protein sequence ID" value="VEH68542.1"/>
    <property type="molecule type" value="Genomic_DNA"/>
</dbReference>
<accession>A0A448MTT5</accession>
<organism evidence="1 2">
    <name type="scientific">Rodentibacter pneumotropicus</name>
    <dbReference type="NCBI Taxonomy" id="758"/>
    <lineage>
        <taxon>Bacteria</taxon>
        <taxon>Pseudomonadati</taxon>
        <taxon>Pseudomonadota</taxon>
        <taxon>Gammaproteobacteria</taxon>
        <taxon>Pasteurellales</taxon>
        <taxon>Pasteurellaceae</taxon>
        <taxon>Rodentibacter</taxon>
    </lineage>
</organism>
<dbReference type="SUPFAM" id="SSF103025">
    <property type="entry name" value="Folate-binding domain"/>
    <property type="match status" value="1"/>
</dbReference>